<dbReference type="Proteomes" id="UP000346198">
    <property type="component" value="Unassembled WGS sequence"/>
</dbReference>
<dbReference type="SUPFAM" id="SSF88659">
    <property type="entry name" value="Sigma3 and sigma4 domains of RNA polymerase sigma factors"/>
    <property type="match status" value="1"/>
</dbReference>
<evidence type="ECO:0000313" key="2">
    <source>
        <dbReference type="EMBL" id="VGO19776.1"/>
    </source>
</evidence>
<dbReference type="InterPro" id="IPR011517">
    <property type="entry name" value="RNA_pol_sigma70_ECF-like"/>
</dbReference>
<keyword evidence="3" id="KW-1185">Reference proteome</keyword>
<dbReference type="GO" id="GO:0003700">
    <property type="term" value="F:DNA-binding transcription factor activity"/>
    <property type="evidence" value="ECO:0007669"/>
    <property type="project" value="InterPro"/>
</dbReference>
<organism evidence="2 3">
    <name type="scientific">Pontiella sulfatireligans</name>
    <dbReference type="NCBI Taxonomy" id="2750658"/>
    <lineage>
        <taxon>Bacteria</taxon>
        <taxon>Pseudomonadati</taxon>
        <taxon>Kiritimatiellota</taxon>
        <taxon>Kiritimatiellia</taxon>
        <taxon>Kiritimatiellales</taxon>
        <taxon>Pontiellaceae</taxon>
        <taxon>Pontiella</taxon>
    </lineage>
</organism>
<dbReference type="InterPro" id="IPR014284">
    <property type="entry name" value="RNA_pol_sigma-70_dom"/>
</dbReference>
<dbReference type="InterPro" id="IPR053812">
    <property type="entry name" value="HTH_Sigma70_ECF-like"/>
</dbReference>
<dbReference type="InterPro" id="IPR036388">
    <property type="entry name" value="WH-like_DNA-bd_sf"/>
</dbReference>
<sequence length="199" mass="22436">MAVASQQKKADPKTVCEITQILGAEGLDGSEATAALMPLIYEELRHLAAYRLSQEKPGQTLQTTALVNEVYLRLVQDPDAHWENKRHFFVAAAEAMRRILIENARKKNCQKRGGGWRRTEMDVANVSVNDPSDEVLQVHEVLDQFAEVDPEGAELVKLRFFAGLTQQQCADILDISKRTADNRWAFARAWLFRAINDGE</sequence>
<dbReference type="GO" id="GO:0006352">
    <property type="term" value="P:DNA-templated transcription initiation"/>
    <property type="evidence" value="ECO:0007669"/>
    <property type="project" value="InterPro"/>
</dbReference>
<accession>A0A6C2UKR6</accession>
<dbReference type="NCBIfam" id="TIGR02999">
    <property type="entry name" value="Sig-70_X6"/>
    <property type="match status" value="1"/>
</dbReference>
<dbReference type="InterPro" id="IPR013324">
    <property type="entry name" value="RNA_pol_sigma_r3/r4-like"/>
</dbReference>
<proteinExistence type="predicted"/>
<protein>
    <recommendedName>
        <fullName evidence="1">RNA polymerase sigma-70 ECF-like HTH domain-containing protein</fullName>
    </recommendedName>
</protein>
<dbReference type="NCBIfam" id="TIGR02937">
    <property type="entry name" value="sigma70-ECF"/>
    <property type="match status" value="1"/>
</dbReference>
<gene>
    <name evidence="2" type="ORF">SCARR_01835</name>
</gene>
<name>A0A6C2UKR6_9BACT</name>
<dbReference type="EMBL" id="CAAHFH010000001">
    <property type="protein sequence ID" value="VGO19776.1"/>
    <property type="molecule type" value="Genomic_DNA"/>
</dbReference>
<reference evidence="2 3" key="1">
    <citation type="submission" date="2019-04" db="EMBL/GenBank/DDBJ databases">
        <authorList>
            <person name="Van Vliet M D."/>
        </authorList>
    </citation>
    <scope>NUCLEOTIDE SEQUENCE [LARGE SCALE GENOMIC DNA]</scope>
    <source>
        <strain evidence="2 3">F21</strain>
    </source>
</reference>
<dbReference type="AlphaFoldDB" id="A0A6C2UKR6"/>
<evidence type="ECO:0000313" key="3">
    <source>
        <dbReference type="Proteomes" id="UP000346198"/>
    </source>
</evidence>
<dbReference type="Gene3D" id="1.10.10.10">
    <property type="entry name" value="Winged helix-like DNA-binding domain superfamily/Winged helix DNA-binding domain"/>
    <property type="match status" value="1"/>
</dbReference>
<evidence type="ECO:0000259" key="1">
    <source>
        <dbReference type="Pfam" id="PF07638"/>
    </source>
</evidence>
<dbReference type="Pfam" id="PF07638">
    <property type="entry name" value="Sigma70_ECF"/>
    <property type="match status" value="1"/>
</dbReference>
<feature type="domain" description="RNA polymerase sigma-70 ECF-like HTH" evidence="1">
    <location>
        <begin position="17"/>
        <end position="196"/>
    </location>
</feature>
<dbReference type="RefSeq" id="WP_136061207.1">
    <property type="nucleotide sequence ID" value="NZ_CAAHFH010000001.1"/>
</dbReference>